<feature type="region of interest" description="Disordered" evidence="1">
    <location>
        <begin position="1"/>
        <end position="66"/>
    </location>
</feature>
<evidence type="ECO:0000256" key="1">
    <source>
        <dbReference type="SAM" id="MobiDB-lite"/>
    </source>
</evidence>
<proteinExistence type="predicted"/>
<gene>
    <name evidence="2" type="ORF">WN55_10407</name>
</gene>
<keyword evidence="3" id="KW-1185">Reference proteome</keyword>
<evidence type="ECO:0000313" key="2">
    <source>
        <dbReference type="EMBL" id="KZC06496.1"/>
    </source>
</evidence>
<feature type="compositionally biased region" description="Basic residues" evidence="1">
    <location>
        <begin position="36"/>
        <end position="50"/>
    </location>
</feature>
<feature type="compositionally biased region" description="Basic and acidic residues" evidence="1">
    <location>
        <begin position="15"/>
        <end position="25"/>
    </location>
</feature>
<dbReference type="Proteomes" id="UP000076502">
    <property type="component" value="Unassembled WGS sequence"/>
</dbReference>
<sequence length="66" mass="7834">MERPRGTKKKRKKNTKETSPEDTRIARGVWFEQGQFHRRRKATTGIKRARVPAAERKQEGDIENRE</sequence>
<feature type="compositionally biased region" description="Basic and acidic residues" evidence="1">
    <location>
        <begin position="53"/>
        <end position="66"/>
    </location>
</feature>
<feature type="compositionally biased region" description="Basic residues" evidence="1">
    <location>
        <begin position="1"/>
        <end position="14"/>
    </location>
</feature>
<reference evidence="2 3" key="1">
    <citation type="submission" date="2015-07" db="EMBL/GenBank/DDBJ databases">
        <title>The genome of Dufourea novaeangliae.</title>
        <authorList>
            <person name="Pan H."/>
            <person name="Kapheim K."/>
        </authorList>
    </citation>
    <scope>NUCLEOTIDE SEQUENCE [LARGE SCALE GENOMIC DNA]</scope>
    <source>
        <strain evidence="2">0120121106</strain>
        <tissue evidence="2">Whole body</tissue>
    </source>
</reference>
<evidence type="ECO:0000313" key="3">
    <source>
        <dbReference type="Proteomes" id="UP000076502"/>
    </source>
</evidence>
<name>A0A154P3K5_DUFNO</name>
<protein>
    <submittedName>
        <fullName evidence="2">Uncharacterized protein</fullName>
    </submittedName>
</protein>
<dbReference type="EMBL" id="KQ434809">
    <property type="protein sequence ID" value="KZC06496.1"/>
    <property type="molecule type" value="Genomic_DNA"/>
</dbReference>
<organism evidence="2 3">
    <name type="scientific">Dufourea novaeangliae</name>
    <name type="common">Sweat bee</name>
    <dbReference type="NCBI Taxonomy" id="178035"/>
    <lineage>
        <taxon>Eukaryota</taxon>
        <taxon>Metazoa</taxon>
        <taxon>Ecdysozoa</taxon>
        <taxon>Arthropoda</taxon>
        <taxon>Hexapoda</taxon>
        <taxon>Insecta</taxon>
        <taxon>Pterygota</taxon>
        <taxon>Neoptera</taxon>
        <taxon>Endopterygota</taxon>
        <taxon>Hymenoptera</taxon>
        <taxon>Apocrita</taxon>
        <taxon>Aculeata</taxon>
        <taxon>Apoidea</taxon>
        <taxon>Anthophila</taxon>
        <taxon>Halictidae</taxon>
        <taxon>Rophitinae</taxon>
        <taxon>Dufourea</taxon>
    </lineage>
</organism>
<accession>A0A154P3K5</accession>
<dbReference type="AlphaFoldDB" id="A0A154P3K5"/>